<keyword evidence="1" id="KW-0472">Membrane</keyword>
<dbReference type="RefSeq" id="WP_093094516.1">
    <property type="nucleotide sequence ID" value="NZ_FOTQ01000006.1"/>
</dbReference>
<feature type="transmembrane region" description="Helical" evidence="1">
    <location>
        <begin position="113"/>
        <end position="134"/>
    </location>
</feature>
<reference evidence="2 3" key="1">
    <citation type="submission" date="2016-10" db="EMBL/GenBank/DDBJ databases">
        <authorList>
            <person name="de Groot N.N."/>
        </authorList>
    </citation>
    <scope>NUCLEOTIDE SEQUENCE [LARGE SCALE GENOMIC DNA]</scope>
    <source>
        <strain evidence="2 3">DSM 15283</strain>
    </source>
</reference>
<protein>
    <submittedName>
        <fullName evidence="2">Uncharacterized protein</fullName>
    </submittedName>
</protein>
<dbReference type="EMBL" id="FOTQ01000006">
    <property type="protein sequence ID" value="SFM31457.1"/>
    <property type="molecule type" value="Genomic_DNA"/>
</dbReference>
<feature type="transmembrane region" description="Helical" evidence="1">
    <location>
        <begin position="53"/>
        <end position="72"/>
    </location>
</feature>
<dbReference type="AlphaFoldDB" id="A0A1I4PUJ5"/>
<evidence type="ECO:0000313" key="2">
    <source>
        <dbReference type="EMBL" id="SFM31457.1"/>
    </source>
</evidence>
<proteinExistence type="predicted"/>
<accession>A0A1I4PUJ5</accession>
<keyword evidence="1" id="KW-1133">Transmembrane helix</keyword>
<gene>
    <name evidence="2" type="ORF">SAMN04488042_10642</name>
</gene>
<name>A0A1I4PUJ5_9RHOB</name>
<organism evidence="2 3">
    <name type="scientific">Shimia aestuarii</name>
    <dbReference type="NCBI Taxonomy" id="254406"/>
    <lineage>
        <taxon>Bacteria</taxon>
        <taxon>Pseudomonadati</taxon>
        <taxon>Pseudomonadota</taxon>
        <taxon>Alphaproteobacteria</taxon>
        <taxon>Rhodobacterales</taxon>
        <taxon>Roseobacteraceae</taxon>
    </lineage>
</organism>
<keyword evidence="1" id="KW-0812">Transmembrane</keyword>
<evidence type="ECO:0000313" key="3">
    <source>
        <dbReference type="Proteomes" id="UP000199144"/>
    </source>
</evidence>
<keyword evidence="3" id="KW-1185">Reference proteome</keyword>
<evidence type="ECO:0000256" key="1">
    <source>
        <dbReference type="SAM" id="Phobius"/>
    </source>
</evidence>
<sequence length="437" mass="49463">MTRNEPIAMEAPLTKKTLIKLAGQVRNGDRIAADQVTSFLDHSFPETSTFGKFMLRVAAWISLFFASVLVIFPEVGEWLIEVLPGFFLLPERLAKALDYVWGLIGKPVKKQHLMYHVPNIIIYSFGVVGLRQLWRRINKNNWKDHVGGAQEKLRSQIDAGTARYSFPPGFSLLFVGDGDQVGKSLTLDDPMIGLTLSSVRPAYTPLWGKFAPAEGDAGFERVLDQINTSEAGEYVLFPVKDDQLFLPGPQDYDMPPHRVEIAVRRIRSYEQELGYAPKRIVIVGDQEQSSCFMTASREGELSDFNDDVSLRSIGREYDDVIIADPTDIVLLRIIEIADGRQIHFRASAQGVEKYSASFYHRLSLLGYTPTRDGTLTVGYDISDFETEHQIVSRARDQYLPVILSRDVFDLLSKTYLKDREHIFVPRLVKNTLKDIVK</sequence>
<dbReference type="Proteomes" id="UP000199144">
    <property type="component" value="Unassembled WGS sequence"/>
</dbReference>